<dbReference type="EMBL" id="JUIV01000001">
    <property type="protein sequence ID" value="RYJ40989.1"/>
    <property type="molecule type" value="Genomic_DNA"/>
</dbReference>
<evidence type="ECO:0000313" key="2">
    <source>
        <dbReference type="Proteomes" id="UP000290433"/>
    </source>
</evidence>
<reference evidence="1 2" key="1">
    <citation type="submission" date="2014-12" db="EMBL/GenBank/DDBJ databases">
        <title>Genome sequence of Flavobacterium anhuiense RCM74.</title>
        <authorList>
            <person name="Kim J.F."/>
            <person name="Song J.Y."/>
            <person name="Kwak M.-J."/>
            <person name="Lee S.-W."/>
        </authorList>
    </citation>
    <scope>NUCLEOTIDE SEQUENCE [LARGE SCALE GENOMIC DNA]</scope>
    <source>
        <strain evidence="1 2">RCM74</strain>
    </source>
</reference>
<gene>
    <name evidence="1" type="ORF">NU08_0426</name>
</gene>
<dbReference type="Proteomes" id="UP000290433">
    <property type="component" value="Unassembled WGS sequence"/>
</dbReference>
<proteinExistence type="predicted"/>
<comment type="caution">
    <text evidence="1">The sequence shown here is derived from an EMBL/GenBank/DDBJ whole genome shotgun (WGS) entry which is preliminary data.</text>
</comment>
<dbReference type="AlphaFoldDB" id="A0A444W547"/>
<evidence type="ECO:0000313" key="1">
    <source>
        <dbReference type="EMBL" id="RYJ40989.1"/>
    </source>
</evidence>
<name>A0A444W547_9FLAO</name>
<accession>A0A444W547</accession>
<organism evidence="1 2">
    <name type="scientific">Flavobacterium anhuiense</name>
    <dbReference type="NCBI Taxonomy" id="459526"/>
    <lineage>
        <taxon>Bacteria</taxon>
        <taxon>Pseudomonadati</taxon>
        <taxon>Bacteroidota</taxon>
        <taxon>Flavobacteriia</taxon>
        <taxon>Flavobacteriales</taxon>
        <taxon>Flavobacteriaceae</taxon>
        <taxon>Flavobacterium</taxon>
    </lineage>
</organism>
<sequence>MYSKYKNILRGERKMLPYKDYKRRKHSSSIFNVGAFF</sequence>
<protein>
    <submittedName>
        <fullName evidence="1">Uncharacterized protein</fullName>
    </submittedName>
</protein>